<dbReference type="GO" id="GO:0034511">
    <property type="term" value="F:U3 snoRNA binding"/>
    <property type="evidence" value="ECO:0007669"/>
    <property type="project" value="EnsemblFungi"/>
</dbReference>
<dbReference type="InterPro" id="IPR011044">
    <property type="entry name" value="Quino_amine_DH_bsu"/>
</dbReference>
<keyword evidence="3" id="KW-1185">Reference proteome</keyword>
<dbReference type="SUPFAM" id="SSF50969">
    <property type="entry name" value="YVTN repeat-like/Quinoprotein amine dehydrogenase"/>
    <property type="match status" value="1"/>
</dbReference>
<dbReference type="RefSeq" id="XP_003680848.1">
    <property type="nucleotide sequence ID" value="XM_003680800.1"/>
</dbReference>
<dbReference type="STRING" id="1076872.G8ZSP3"/>
<dbReference type="AlphaFoldDB" id="G8ZSP3"/>
<evidence type="ECO:0000313" key="3">
    <source>
        <dbReference type="Proteomes" id="UP000005627"/>
    </source>
</evidence>
<evidence type="ECO:0008006" key="4">
    <source>
        <dbReference type="Google" id="ProtNLM"/>
    </source>
</evidence>
<gene>
    <name evidence="2" type="primary">TDEL0D00530</name>
    <name evidence="2" type="ORF">TDEL_0D00530</name>
</gene>
<feature type="compositionally biased region" description="Acidic residues" evidence="1">
    <location>
        <begin position="550"/>
        <end position="572"/>
    </location>
</feature>
<dbReference type="GO" id="GO:0032040">
    <property type="term" value="C:small-subunit processome"/>
    <property type="evidence" value="ECO:0007669"/>
    <property type="project" value="EnsemblFungi"/>
</dbReference>
<protein>
    <recommendedName>
        <fullName evidence="4">Small-subunit processome Utp12 domain-containing protein</fullName>
    </recommendedName>
</protein>
<dbReference type="GO" id="GO:0033553">
    <property type="term" value="C:rDNA heterochromatin"/>
    <property type="evidence" value="ECO:0007669"/>
    <property type="project" value="EnsemblFungi"/>
</dbReference>
<name>G8ZSP3_TORDE</name>
<sequence>MKFHHNNIQYCRSTSILRVNLVSSEPISMISKQDLIASFSPDARQFAFQTNVSQKNVIDIYPLEASNGYNVNSSLVSHIDYESNDLRVTEIFHLGWCSSLVEDSKQRVKRKNGDENNVELDTDTDRENFFVNAVSPGKIVIFSSSGKDIVNIVQNKSSILHVSLEDAYIWLLDNENAIKKLQYNQAKQIKSFHIVDGKDEEITYFKALRNDRATYLCYASKDRVYVIDPSKRRPTTVATLAVGTCISSEILENGDLAIGTETGLSVFNLESKSLVQEWQTEAKILRVIKDTVLCLNSEGEILAFRLGTDIPICKIKVVDSQIIEFVRVADSVMVAWLNVNEPSFKLISLGDLNGNDEIIINDQKDDKLDGNELATEGKQEPHSSEDDDEQQQEDVIVSRKKVTKAEQDELSKSLVQALESLEDAKILEIVCSDKWNEHRVKSFIITQLIADDALSKFYEVTALAFQHNPWENNEISSLWMKWLLTLKGDLFFNSSSQSKHAKKQARRLRASLKASGDCLPVLLGIQGRLEMLKRQSQLREELAQVNLTETEGEEEVETVLNEEEQEPSEANDEYNNSISYANGESDTFVDASEFRSPA</sequence>
<organism evidence="2 3">
    <name type="scientific">Torulaspora delbrueckii</name>
    <name type="common">Yeast</name>
    <name type="synonym">Candida colliculosa</name>
    <dbReference type="NCBI Taxonomy" id="4950"/>
    <lineage>
        <taxon>Eukaryota</taxon>
        <taxon>Fungi</taxon>
        <taxon>Dikarya</taxon>
        <taxon>Ascomycota</taxon>
        <taxon>Saccharomycotina</taxon>
        <taxon>Saccharomycetes</taxon>
        <taxon>Saccharomycetales</taxon>
        <taxon>Saccharomycetaceae</taxon>
        <taxon>Torulaspora</taxon>
    </lineage>
</organism>
<feature type="region of interest" description="Disordered" evidence="1">
    <location>
        <begin position="547"/>
        <end position="598"/>
    </location>
</feature>
<dbReference type="GO" id="GO:0000049">
    <property type="term" value="F:tRNA binding"/>
    <property type="evidence" value="ECO:0007669"/>
    <property type="project" value="EnsemblFungi"/>
</dbReference>
<dbReference type="HOGENOM" id="CLU_037435_0_0_1"/>
<dbReference type="EMBL" id="HE616745">
    <property type="protein sequence ID" value="CCE91637.1"/>
    <property type="molecule type" value="Genomic_DNA"/>
</dbReference>
<dbReference type="FunCoup" id="G8ZSP3">
    <property type="interactions" value="398"/>
</dbReference>
<feature type="region of interest" description="Disordered" evidence="1">
    <location>
        <begin position="368"/>
        <end position="393"/>
    </location>
</feature>
<dbReference type="GO" id="GO:0034455">
    <property type="term" value="C:t-UTP complex"/>
    <property type="evidence" value="ECO:0007669"/>
    <property type="project" value="EnsemblFungi"/>
</dbReference>
<proteinExistence type="predicted"/>
<feature type="compositionally biased region" description="Basic and acidic residues" evidence="1">
    <location>
        <begin position="368"/>
        <end position="384"/>
    </location>
</feature>
<dbReference type="GO" id="GO:0000462">
    <property type="term" value="P:maturation of SSU-rRNA from tricistronic rRNA transcript (SSU-rRNA, 5.8S rRNA, LSU-rRNA)"/>
    <property type="evidence" value="ECO:0007669"/>
    <property type="project" value="EnsemblFungi"/>
</dbReference>
<dbReference type="KEGG" id="tdl:TDEL_0D00530"/>
<dbReference type="GeneID" id="11502049"/>
<evidence type="ECO:0000256" key="1">
    <source>
        <dbReference type="SAM" id="MobiDB-lite"/>
    </source>
</evidence>
<reference evidence="2 3" key="1">
    <citation type="journal article" date="2011" name="Proc. Natl. Acad. Sci. U.S.A.">
        <title>Evolutionary erosion of yeast sex chromosomes by mating-type switching accidents.</title>
        <authorList>
            <person name="Gordon J.L."/>
            <person name="Armisen D."/>
            <person name="Proux-Wera E."/>
            <person name="Oheigeartaigh S.S."/>
            <person name="Byrne K.P."/>
            <person name="Wolfe K.H."/>
        </authorList>
    </citation>
    <scope>NUCLEOTIDE SEQUENCE [LARGE SCALE GENOMIC DNA]</scope>
    <source>
        <strain evidence="3">ATCC 10662 / CBS 1146 / NBRC 0425 / NCYC 2629 / NRRL Y-866</strain>
    </source>
</reference>
<feature type="compositionally biased region" description="Polar residues" evidence="1">
    <location>
        <begin position="573"/>
        <end position="585"/>
    </location>
</feature>
<dbReference type="OrthoDB" id="30195at2759"/>
<dbReference type="Proteomes" id="UP000005627">
    <property type="component" value="Chromosome 4"/>
</dbReference>
<accession>G8ZSP3</accession>
<evidence type="ECO:0000313" key="2">
    <source>
        <dbReference type="EMBL" id="CCE91637.1"/>
    </source>
</evidence>
<dbReference type="InParanoid" id="G8ZSP3"/>
<dbReference type="eggNOG" id="ENOG502QSYR">
    <property type="taxonomic scope" value="Eukaryota"/>
</dbReference>
<dbReference type="GO" id="GO:0071528">
    <property type="term" value="P:tRNA re-export from nucleus"/>
    <property type="evidence" value="ECO:0007669"/>
    <property type="project" value="EnsemblFungi"/>
</dbReference>
<dbReference type="GO" id="GO:0045943">
    <property type="term" value="P:positive regulation of transcription by RNA polymerase I"/>
    <property type="evidence" value="ECO:0007669"/>
    <property type="project" value="EnsemblFungi"/>
</dbReference>